<dbReference type="PRINTS" id="PR00502">
    <property type="entry name" value="NUDIXFAMILY"/>
</dbReference>
<evidence type="ECO:0000259" key="13">
    <source>
        <dbReference type="PROSITE" id="PS51462"/>
    </source>
</evidence>
<evidence type="ECO:0000256" key="7">
    <source>
        <dbReference type="ARBA" id="ARBA00022801"/>
    </source>
</evidence>
<comment type="similarity">
    <text evidence="2">Belongs to the Nudix hydrolase family.</text>
</comment>
<evidence type="ECO:0000313" key="14">
    <source>
        <dbReference type="EMBL" id="CAH0369944.1"/>
    </source>
</evidence>
<dbReference type="GO" id="GO:0044716">
    <property type="term" value="F:8-oxo-GDP phosphatase activity"/>
    <property type="evidence" value="ECO:0007669"/>
    <property type="project" value="TreeGrafter"/>
</dbReference>
<keyword evidence="9" id="KW-0234">DNA repair</keyword>
<proteinExistence type="inferred from homology"/>
<keyword evidence="4" id="KW-0235">DNA replication</keyword>
<dbReference type="InterPro" id="IPR015797">
    <property type="entry name" value="NUDIX_hydrolase-like_dom_sf"/>
</dbReference>
<dbReference type="GO" id="GO:0035539">
    <property type="term" value="F:8-oxo-7,8-dihydrodeoxyguanosine triphosphate pyrophosphatase activity"/>
    <property type="evidence" value="ECO:0007669"/>
    <property type="project" value="UniProtKB-EC"/>
</dbReference>
<dbReference type="InterPro" id="IPR000086">
    <property type="entry name" value="NUDIX_hydrolase_dom"/>
</dbReference>
<evidence type="ECO:0000256" key="3">
    <source>
        <dbReference type="ARBA" id="ARBA00022457"/>
    </source>
</evidence>
<keyword evidence="6" id="KW-0227">DNA damage</keyword>
<comment type="cofactor">
    <cofactor evidence="1">
        <name>Mg(2+)</name>
        <dbReference type="ChEBI" id="CHEBI:18420"/>
    </cofactor>
</comment>
<dbReference type="Gene3D" id="3.90.79.10">
    <property type="entry name" value="Nucleoside Triphosphate Pyrophosphohydrolase"/>
    <property type="match status" value="1"/>
</dbReference>
<dbReference type="AlphaFoldDB" id="A0A8J2SLI1"/>
<evidence type="ECO:0000256" key="11">
    <source>
        <dbReference type="ARBA" id="ARBA00038905"/>
    </source>
</evidence>
<evidence type="ECO:0000256" key="6">
    <source>
        <dbReference type="ARBA" id="ARBA00022763"/>
    </source>
</evidence>
<dbReference type="PROSITE" id="PS51462">
    <property type="entry name" value="NUDIX"/>
    <property type="match status" value="1"/>
</dbReference>
<dbReference type="PANTHER" id="PTHR47707">
    <property type="entry name" value="8-OXO-DGTP DIPHOSPHATASE"/>
    <property type="match status" value="1"/>
</dbReference>
<comment type="catalytic activity">
    <reaction evidence="10">
        <text>8-oxo-dGTP + H2O = 8-oxo-dGMP + diphosphate + H(+)</text>
        <dbReference type="Rhea" id="RHEA:31575"/>
        <dbReference type="ChEBI" id="CHEBI:15377"/>
        <dbReference type="ChEBI" id="CHEBI:15378"/>
        <dbReference type="ChEBI" id="CHEBI:33019"/>
        <dbReference type="ChEBI" id="CHEBI:63224"/>
        <dbReference type="ChEBI" id="CHEBI:77896"/>
        <dbReference type="EC" id="3.6.1.55"/>
    </reaction>
</comment>
<dbReference type="GO" id="GO:0046872">
    <property type="term" value="F:metal ion binding"/>
    <property type="evidence" value="ECO:0007669"/>
    <property type="project" value="UniProtKB-KW"/>
</dbReference>
<dbReference type="InterPro" id="IPR020476">
    <property type="entry name" value="Nudix_hydrolase"/>
</dbReference>
<evidence type="ECO:0000256" key="10">
    <source>
        <dbReference type="ARBA" id="ARBA00035861"/>
    </source>
</evidence>
<evidence type="ECO:0000313" key="15">
    <source>
        <dbReference type="Proteomes" id="UP000789595"/>
    </source>
</evidence>
<evidence type="ECO:0000256" key="2">
    <source>
        <dbReference type="ARBA" id="ARBA00005582"/>
    </source>
</evidence>
<evidence type="ECO:0000256" key="4">
    <source>
        <dbReference type="ARBA" id="ARBA00022705"/>
    </source>
</evidence>
<accession>A0A8J2SLI1</accession>
<feature type="chain" id="PRO_5035191265" description="8-oxo-dGTP diphosphatase" evidence="12">
    <location>
        <begin position="20"/>
        <end position="201"/>
    </location>
</feature>
<keyword evidence="15" id="KW-1185">Reference proteome</keyword>
<dbReference type="GO" id="GO:0006281">
    <property type="term" value="P:DNA repair"/>
    <property type="evidence" value="ECO:0007669"/>
    <property type="project" value="UniProtKB-KW"/>
</dbReference>
<name>A0A8J2SLI1_9STRA</name>
<feature type="domain" description="Nudix hydrolase" evidence="13">
    <location>
        <begin position="44"/>
        <end position="175"/>
    </location>
</feature>
<dbReference type="PANTHER" id="PTHR47707:SF1">
    <property type="entry name" value="NUDIX HYDROLASE FAMILY PROTEIN"/>
    <property type="match status" value="1"/>
</dbReference>
<keyword evidence="12" id="KW-0732">Signal</keyword>
<sequence length="201" mass="21928">MMKLKLLSTAILCGPLCAALTPPSRPLTGRGLTTLAAGASGPQRQILLVAAGVLAKSGRVLLQQRSDPPQLAGLWEFPGGKVDPGETLEKALARELDEELAISVEETDLEPIAFTSHPLDDARNLLMPVYGVLAWAGEPVGAEGQPLAWVTSEELGSDAYPMPPADYPLVDPVRQFLRRRERSGKRWRLVAPVRRLLRRRR</sequence>
<dbReference type="GO" id="GO:0044715">
    <property type="term" value="F:8-oxo-dGDP phosphatase activity"/>
    <property type="evidence" value="ECO:0007669"/>
    <property type="project" value="TreeGrafter"/>
</dbReference>
<keyword evidence="5" id="KW-0479">Metal-binding</keyword>
<protein>
    <recommendedName>
        <fullName evidence="11">8-oxo-dGTP diphosphatase</fullName>
        <ecNumber evidence="11">3.6.1.55</ecNumber>
    </recommendedName>
</protein>
<dbReference type="GO" id="GO:0008413">
    <property type="term" value="F:8-oxo-7,8-dihydroguanosine triphosphate pyrophosphatase activity"/>
    <property type="evidence" value="ECO:0007669"/>
    <property type="project" value="TreeGrafter"/>
</dbReference>
<keyword evidence="8" id="KW-0460">Magnesium</keyword>
<evidence type="ECO:0000256" key="5">
    <source>
        <dbReference type="ARBA" id="ARBA00022723"/>
    </source>
</evidence>
<dbReference type="InterPro" id="IPR047127">
    <property type="entry name" value="MutT-like"/>
</dbReference>
<dbReference type="EC" id="3.6.1.55" evidence="11"/>
<dbReference type="OrthoDB" id="276276at2759"/>
<dbReference type="Pfam" id="PF00293">
    <property type="entry name" value="NUDIX"/>
    <property type="match status" value="1"/>
</dbReference>
<gene>
    <name evidence="14" type="ORF">PECAL_2P30910</name>
</gene>
<organism evidence="14 15">
    <name type="scientific">Pelagomonas calceolata</name>
    <dbReference type="NCBI Taxonomy" id="35677"/>
    <lineage>
        <taxon>Eukaryota</taxon>
        <taxon>Sar</taxon>
        <taxon>Stramenopiles</taxon>
        <taxon>Ochrophyta</taxon>
        <taxon>Pelagophyceae</taxon>
        <taxon>Pelagomonadales</taxon>
        <taxon>Pelagomonadaceae</taxon>
        <taxon>Pelagomonas</taxon>
    </lineage>
</organism>
<dbReference type="Proteomes" id="UP000789595">
    <property type="component" value="Unassembled WGS sequence"/>
</dbReference>
<dbReference type="EMBL" id="CAKKNE010000002">
    <property type="protein sequence ID" value="CAH0369944.1"/>
    <property type="molecule type" value="Genomic_DNA"/>
</dbReference>
<feature type="signal peptide" evidence="12">
    <location>
        <begin position="1"/>
        <end position="19"/>
    </location>
</feature>
<comment type="caution">
    <text evidence="14">The sequence shown here is derived from an EMBL/GenBank/DDBJ whole genome shotgun (WGS) entry which is preliminary data.</text>
</comment>
<keyword evidence="3" id="KW-0515">Mutator protein</keyword>
<keyword evidence="7" id="KW-0378">Hydrolase</keyword>
<evidence type="ECO:0000256" key="12">
    <source>
        <dbReference type="SAM" id="SignalP"/>
    </source>
</evidence>
<evidence type="ECO:0000256" key="1">
    <source>
        <dbReference type="ARBA" id="ARBA00001946"/>
    </source>
</evidence>
<dbReference type="GO" id="GO:0006260">
    <property type="term" value="P:DNA replication"/>
    <property type="evidence" value="ECO:0007669"/>
    <property type="project" value="UniProtKB-KW"/>
</dbReference>
<dbReference type="SUPFAM" id="SSF55811">
    <property type="entry name" value="Nudix"/>
    <property type="match status" value="1"/>
</dbReference>
<evidence type="ECO:0000256" key="9">
    <source>
        <dbReference type="ARBA" id="ARBA00023204"/>
    </source>
</evidence>
<dbReference type="CDD" id="cd03425">
    <property type="entry name" value="NUDIX_MutT_NudA_like"/>
    <property type="match status" value="1"/>
</dbReference>
<reference evidence="14" key="1">
    <citation type="submission" date="2021-11" db="EMBL/GenBank/DDBJ databases">
        <authorList>
            <consortium name="Genoscope - CEA"/>
            <person name="William W."/>
        </authorList>
    </citation>
    <scope>NUCLEOTIDE SEQUENCE</scope>
</reference>
<evidence type="ECO:0000256" key="8">
    <source>
        <dbReference type="ARBA" id="ARBA00022842"/>
    </source>
</evidence>